<dbReference type="OrthoDB" id="9809136at2"/>
<proteinExistence type="predicted"/>
<reference evidence="1 2" key="1">
    <citation type="journal article" date="2018" name="Arch. Microbiol.">
        <title>New insights into the metabolic potential of the phototrophic purple bacterium Rhodopila globiformis DSM 161(T) from its draft genome sequence and evidence for a vanadium-dependent nitrogenase.</title>
        <authorList>
            <person name="Imhoff J.F."/>
            <person name="Rahn T."/>
            <person name="Kunzel S."/>
            <person name="Neulinger S.C."/>
        </authorList>
    </citation>
    <scope>NUCLEOTIDE SEQUENCE [LARGE SCALE GENOMIC DNA]</scope>
    <source>
        <strain evidence="1 2">DSM 16996</strain>
    </source>
</reference>
<dbReference type="InterPro" id="IPR009964">
    <property type="entry name" value="DUF1491"/>
</dbReference>
<evidence type="ECO:0000313" key="1">
    <source>
        <dbReference type="EMBL" id="PPQ30263.1"/>
    </source>
</evidence>
<sequence length="111" mass="12724">MRLRSDIWVSAYLRRCAVEGAAAYLRRRGAEQAGAIFIKIDRLDGACALYGPAPQSEAREGYDRLFARAHKADWIESPDAEARLEREQKFDSDLWIVEVEDRQGRHFLDLA</sequence>
<protein>
    <recommendedName>
        <fullName evidence="3">GTP-binding protein Era</fullName>
    </recommendedName>
</protein>
<gene>
    <name evidence="1" type="ORF">CCR94_13150</name>
</gene>
<dbReference type="AlphaFoldDB" id="A0A2S6N6M4"/>
<comment type="caution">
    <text evidence="1">The sequence shown here is derived from an EMBL/GenBank/DDBJ whole genome shotgun (WGS) entry which is preliminary data.</text>
</comment>
<dbReference type="EMBL" id="NHSJ01000082">
    <property type="protein sequence ID" value="PPQ30263.1"/>
    <property type="molecule type" value="Genomic_DNA"/>
</dbReference>
<accession>A0A2S6N6M4</accession>
<dbReference type="Proteomes" id="UP000239089">
    <property type="component" value="Unassembled WGS sequence"/>
</dbReference>
<keyword evidence="2" id="KW-1185">Reference proteome</keyword>
<name>A0A2S6N6M4_9HYPH</name>
<evidence type="ECO:0000313" key="2">
    <source>
        <dbReference type="Proteomes" id="UP000239089"/>
    </source>
</evidence>
<evidence type="ECO:0008006" key="3">
    <source>
        <dbReference type="Google" id="ProtNLM"/>
    </source>
</evidence>
<dbReference type="RefSeq" id="WP_104508306.1">
    <property type="nucleotide sequence ID" value="NZ_JACIGC010000004.1"/>
</dbReference>
<dbReference type="Gene3D" id="3.40.1530.20">
    <property type="entry name" value="Protein of unknown function (DUF1491)"/>
    <property type="match status" value="1"/>
</dbReference>
<organism evidence="1 2">
    <name type="scientific">Rhodoblastus sphagnicola</name>
    <dbReference type="NCBI Taxonomy" id="333368"/>
    <lineage>
        <taxon>Bacteria</taxon>
        <taxon>Pseudomonadati</taxon>
        <taxon>Pseudomonadota</taxon>
        <taxon>Alphaproteobacteria</taxon>
        <taxon>Hyphomicrobiales</taxon>
        <taxon>Rhodoblastaceae</taxon>
        <taxon>Rhodoblastus</taxon>
    </lineage>
</organism>
<dbReference type="Pfam" id="PF07372">
    <property type="entry name" value="DUF1491"/>
    <property type="match status" value="1"/>
</dbReference>